<dbReference type="NCBIfam" id="NF001854">
    <property type="entry name" value="PRK00575.1"/>
    <property type="match status" value="1"/>
</dbReference>
<organism evidence="11 12">
    <name type="scientific">Georgenia wutianyii</name>
    <dbReference type="NCBI Taxonomy" id="2585135"/>
    <lineage>
        <taxon>Bacteria</taxon>
        <taxon>Bacillati</taxon>
        <taxon>Actinomycetota</taxon>
        <taxon>Actinomycetes</taxon>
        <taxon>Micrococcales</taxon>
        <taxon>Bogoriellaceae</taxon>
        <taxon>Georgenia</taxon>
    </lineage>
</organism>
<comment type="similarity">
    <text evidence="9">Belongs to the TatA/E family.</text>
</comment>
<dbReference type="Pfam" id="PF02416">
    <property type="entry name" value="TatA_B_E"/>
    <property type="match status" value="1"/>
</dbReference>
<evidence type="ECO:0000256" key="1">
    <source>
        <dbReference type="ARBA" id="ARBA00004162"/>
    </source>
</evidence>
<dbReference type="InterPro" id="IPR003369">
    <property type="entry name" value="TatA/B/E"/>
</dbReference>
<dbReference type="HAMAP" id="MF_00236">
    <property type="entry name" value="TatA_E"/>
    <property type="match status" value="1"/>
</dbReference>
<dbReference type="EMBL" id="CP040899">
    <property type="protein sequence ID" value="QDB79697.1"/>
    <property type="molecule type" value="Genomic_DNA"/>
</dbReference>
<evidence type="ECO:0000256" key="2">
    <source>
        <dbReference type="ARBA" id="ARBA00022448"/>
    </source>
</evidence>
<evidence type="ECO:0000256" key="3">
    <source>
        <dbReference type="ARBA" id="ARBA00022475"/>
    </source>
</evidence>
<evidence type="ECO:0000256" key="7">
    <source>
        <dbReference type="ARBA" id="ARBA00023010"/>
    </source>
</evidence>
<dbReference type="PANTHER" id="PTHR42982">
    <property type="entry name" value="SEC-INDEPENDENT PROTEIN TRANSLOCASE PROTEIN TATA"/>
    <property type="match status" value="1"/>
</dbReference>
<keyword evidence="5 9" id="KW-0653">Protein transport</keyword>
<gene>
    <name evidence="9 11" type="primary">tatA</name>
    <name evidence="11" type="ORF">FE251_10165</name>
</gene>
<comment type="subunit">
    <text evidence="9">The Tat system comprises two distinct complexes: a TatABC complex, containing multiple copies of TatA, TatB and TatC subunits, and a separate TatA complex, containing only TatA subunits. Substrates initially bind to the TatABC complex, which probably triggers association of the separate TatA complex to form the active translocon.</text>
</comment>
<dbReference type="PANTHER" id="PTHR42982:SF8">
    <property type="entry name" value="SEC-INDEPENDENT PROTEIN TRANSLOCASE PROTEIN TATA"/>
    <property type="match status" value="1"/>
</dbReference>
<keyword evidence="6 9" id="KW-1133">Transmembrane helix</keyword>
<keyword evidence="7 9" id="KW-0811">Translocation</keyword>
<evidence type="ECO:0000256" key="5">
    <source>
        <dbReference type="ARBA" id="ARBA00022927"/>
    </source>
</evidence>
<dbReference type="Proteomes" id="UP000313948">
    <property type="component" value="Chromosome"/>
</dbReference>
<comment type="subcellular location">
    <subcellularLocation>
        <location evidence="1 9">Cell membrane</location>
        <topology evidence="1 9">Single-pass membrane protein</topology>
    </subcellularLocation>
</comment>
<evidence type="ECO:0000256" key="9">
    <source>
        <dbReference type="HAMAP-Rule" id="MF_00236"/>
    </source>
</evidence>
<name>A0ABX5VMJ8_9MICO</name>
<reference evidence="11 12" key="1">
    <citation type="submission" date="2019-05" db="EMBL/GenBank/DDBJ databases">
        <title>Georgenia *** sp. nov., and Georgenia *** sp. nov., isolated from the intestinal contents of plateau pika (Ochotona curzoniae) in the Qinghai-Tibet plateau of China.</title>
        <authorList>
            <person name="Tian Z."/>
        </authorList>
    </citation>
    <scope>NUCLEOTIDE SEQUENCE [LARGE SCALE GENOMIC DNA]</scope>
    <source>
        <strain evidence="11 12">Z294</strain>
    </source>
</reference>
<dbReference type="InterPro" id="IPR006312">
    <property type="entry name" value="TatA/E"/>
</dbReference>
<proteinExistence type="inferred from homology"/>
<evidence type="ECO:0000313" key="11">
    <source>
        <dbReference type="EMBL" id="QDB79697.1"/>
    </source>
</evidence>
<protein>
    <recommendedName>
        <fullName evidence="9">Sec-independent protein translocase protein TatA</fullName>
    </recommendedName>
</protein>
<keyword evidence="3 9" id="KW-1003">Cell membrane</keyword>
<dbReference type="Gene3D" id="1.20.5.3310">
    <property type="match status" value="1"/>
</dbReference>
<evidence type="ECO:0000256" key="10">
    <source>
        <dbReference type="SAM" id="MobiDB-lite"/>
    </source>
</evidence>
<keyword evidence="4 9" id="KW-0812">Transmembrane</keyword>
<evidence type="ECO:0000256" key="4">
    <source>
        <dbReference type="ARBA" id="ARBA00022692"/>
    </source>
</evidence>
<accession>A0ABX5VMJ8</accession>
<evidence type="ECO:0000256" key="6">
    <source>
        <dbReference type="ARBA" id="ARBA00022989"/>
    </source>
</evidence>
<keyword evidence="2 9" id="KW-0813">Transport</keyword>
<evidence type="ECO:0000313" key="12">
    <source>
        <dbReference type="Proteomes" id="UP000313948"/>
    </source>
</evidence>
<evidence type="ECO:0000256" key="8">
    <source>
        <dbReference type="ARBA" id="ARBA00023136"/>
    </source>
</evidence>
<comment type="function">
    <text evidence="9">Part of the twin-arginine translocation (Tat) system that transports large folded proteins containing a characteristic twin-arginine motif in their signal peptide across membranes. TatA could form the protein-conducting channel of the Tat system.</text>
</comment>
<feature type="region of interest" description="Disordered" evidence="10">
    <location>
        <begin position="57"/>
        <end position="84"/>
    </location>
</feature>
<keyword evidence="12" id="KW-1185">Reference proteome</keyword>
<feature type="transmembrane region" description="Helical" evidence="9">
    <location>
        <begin position="12"/>
        <end position="29"/>
    </location>
</feature>
<keyword evidence="8 9" id="KW-0472">Membrane</keyword>
<sequence>MTLWRRAVRTPSLWAIIVLVIVVLVLFGARRLPDVAASVGKSLKIFKSEIKDLTADDDAPAAAPTASQTPGSHATAARGEHRTP</sequence>